<feature type="repeat" description="PPR" evidence="3">
    <location>
        <begin position="34"/>
        <end position="68"/>
    </location>
</feature>
<dbReference type="Gramene" id="QL09p009024:mrna">
    <property type="protein sequence ID" value="QL09p009024:mrna"/>
    <property type="gene ID" value="QL09p009024"/>
</dbReference>
<keyword evidence="8" id="KW-1185">Reference proteome</keyword>
<keyword evidence="4" id="KW-0812">Transmembrane</keyword>
<dbReference type="InterPro" id="IPR033443">
    <property type="entry name" value="PROP1-like_PPR_dom"/>
</dbReference>
<sequence>MYASTIVDAYAKNLDSEKAYELFHEIEDIGVGASAFTFASFLSGAASINVAGKAMEMFHKMLEDGVRPNEITYTAVLSACSHVGLVSEGWKLFNSMYREHGIVPRVEHYACMVDLLGRSGSLLEAFEFINSMPFKADALVWRTFLAACRVHGNKELGEHAAKMILEQDPYDPAAYFVLHDVEDELKEQYLFQHSEKIAVAFGLISVSQPKPIRVFKNLRVCGDCHTAIKFISMARAACFRYRSYKWKALERKTASCK</sequence>
<dbReference type="InterPro" id="IPR011990">
    <property type="entry name" value="TPR-like_helical_dom_sf"/>
</dbReference>
<dbReference type="InterPro" id="IPR002885">
    <property type="entry name" value="PPR_rpt"/>
</dbReference>
<evidence type="ECO:0000313" key="7">
    <source>
        <dbReference type="EnsemblPlants" id="QL09p009024:mrna"/>
    </source>
</evidence>
<proteinExistence type="inferred from homology"/>
<feature type="repeat" description="PPR" evidence="3">
    <location>
        <begin position="69"/>
        <end position="104"/>
    </location>
</feature>
<dbReference type="Pfam" id="PF17177">
    <property type="entry name" value="PPR_long"/>
    <property type="match status" value="1"/>
</dbReference>
<dbReference type="EnsemblPlants" id="QL09p009024:mrna">
    <property type="protein sequence ID" value="QL09p009024:mrna"/>
    <property type="gene ID" value="QL09p009024"/>
</dbReference>
<evidence type="ECO:0000256" key="1">
    <source>
        <dbReference type="ARBA" id="ARBA00006643"/>
    </source>
</evidence>
<keyword evidence="2" id="KW-0677">Repeat</keyword>
<feature type="transmembrane region" description="Helical" evidence="4">
    <location>
        <begin position="29"/>
        <end position="51"/>
    </location>
</feature>
<evidence type="ECO:0000313" key="8">
    <source>
        <dbReference type="Proteomes" id="UP000594261"/>
    </source>
</evidence>
<evidence type="ECO:0000259" key="6">
    <source>
        <dbReference type="Pfam" id="PF17177"/>
    </source>
</evidence>
<dbReference type="GO" id="GO:0099402">
    <property type="term" value="P:plant organ development"/>
    <property type="evidence" value="ECO:0007669"/>
    <property type="project" value="UniProtKB-ARBA"/>
</dbReference>
<name>A0A7N2MFJ5_QUELO</name>
<evidence type="ECO:0000256" key="3">
    <source>
        <dbReference type="PROSITE-ProRule" id="PRU00708"/>
    </source>
</evidence>
<dbReference type="PROSITE" id="PS51375">
    <property type="entry name" value="PPR"/>
    <property type="match status" value="2"/>
</dbReference>
<dbReference type="EMBL" id="LRBV02000009">
    <property type="status" value="NOT_ANNOTATED_CDS"/>
    <property type="molecule type" value="Genomic_DNA"/>
</dbReference>
<evidence type="ECO:0000256" key="4">
    <source>
        <dbReference type="SAM" id="Phobius"/>
    </source>
</evidence>
<protein>
    <recommendedName>
        <fullName evidence="9">Pentatricopeptide repeat-containing protein</fullName>
    </recommendedName>
</protein>
<dbReference type="GO" id="GO:0003723">
    <property type="term" value="F:RNA binding"/>
    <property type="evidence" value="ECO:0007669"/>
    <property type="project" value="InterPro"/>
</dbReference>
<feature type="domain" description="DYW" evidence="5">
    <location>
        <begin position="170"/>
        <end position="235"/>
    </location>
</feature>
<dbReference type="InterPro" id="IPR032867">
    <property type="entry name" value="DYW_dom"/>
</dbReference>
<dbReference type="PANTHER" id="PTHR47926:SF522">
    <property type="entry name" value="TETRATRICOPEPTIDE REPEAT-LIKE SUPERFAMILY PROTEIN"/>
    <property type="match status" value="1"/>
</dbReference>
<dbReference type="GO" id="GO:0009451">
    <property type="term" value="P:RNA modification"/>
    <property type="evidence" value="ECO:0007669"/>
    <property type="project" value="InterPro"/>
</dbReference>
<dbReference type="Gene3D" id="1.25.40.10">
    <property type="entry name" value="Tetratricopeptide repeat domain"/>
    <property type="match status" value="1"/>
</dbReference>
<comment type="similarity">
    <text evidence="1">Belongs to the PPR family. PCMP-H subfamily.</text>
</comment>
<dbReference type="Proteomes" id="UP000594261">
    <property type="component" value="Chromosome 9"/>
</dbReference>
<keyword evidence="4" id="KW-0472">Membrane</keyword>
<evidence type="ECO:0000256" key="2">
    <source>
        <dbReference type="ARBA" id="ARBA00022737"/>
    </source>
</evidence>
<dbReference type="InterPro" id="IPR046960">
    <property type="entry name" value="PPR_At4g14850-like_plant"/>
</dbReference>
<dbReference type="FunFam" id="1.25.40.10:FF:000158">
    <property type="entry name" value="pentatricopeptide repeat-containing protein At2g33680"/>
    <property type="match status" value="1"/>
</dbReference>
<dbReference type="Pfam" id="PF14432">
    <property type="entry name" value="DYW_deaminase"/>
    <property type="match status" value="1"/>
</dbReference>
<dbReference type="PANTHER" id="PTHR47926">
    <property type="entry name" value="PENTATRICOPEPTIDE REPEAT-CONTAINING PROTEIN"/>
    <property type="match status" value="1"/>
</dbReference>
<evidence type="ECO:0000259" key="5">
    <source>
        <dbReference type="Pfam" id="PF14432"/>
    </source>
</evidence>
<accession>A0A7N2MFJ5</accession>
<evidence type="ECO:0008006" key="9">
    <source>
        <dbReference type="Google" id="ProtNLM"/>
    </source>
</evidence>
<dbReference type="OMA" id="YHIERIA"/>
<dbReference type="AlphaFoldDB" id="A0A7N2MFJ5"/>
<dbReference type="InParanoid" id="A0A7N2MFJ5"/>
<dbReference type="GO" id="GO:0008270">
    <property type="term" value="F:zinc ion binding"/>
    <property type="evidence" value="ECO:0007669"/>
    <property type="project" value="InterPro"/>
</dbReference>
<reference evidence="7 8" key="1">
    <citation type="journal article" date="2016" name="G3 (Bethesda)">
        <title>First Draft Assembly and Annotation of the Genome of a California Endemic Oak Quercus lobata Nee (Fagaceae).</title>
        <authorList>
            <person name="Sork V.L."/>
            <person name="Fitz-Gibbon S.T."/>
            <person name="Puiu D."/>
            <person name="Crepeau M."/>
            <person name="Gugger P.F."/>
            <person name="Sherman R."/>
            <person name="Stevens K."/>
            <person name="Langley C.H."/>
            <person name="Pellegrini M."/>
            <person name="Salzberg S.L."/>
        </authorList>
    </citation>
    <scope>NUCLEOTIDE SEQUENCE [LARGE SCALE GENOMIC DNA]</scope>
    <source>
        <strain evidence="7 8">cv. SW786</strain>
    </source>
</reference>
<organism evidence="7 8">
    <name type="scientific">Quercus lobata</name>
    <name type="common">Valley oak</name>
    <dbReference type="NCBI Taxonomy" id="97700"/>
    <lineage>
        <taxon>Eukaryota</taxon>
        <taxon>Viridiplantae</taxon>
        <taxon>Streptophyta</taxon>
        <taxon>Embryophyta</taxon>
        <taxon>Tracheophyta</taxon>
        <taxon>Spermatophyta</taxon>
        <taxon>Magnoliopsida</taxon>
        <taxon>eudicotyledons</taxon>
        <taxon>Gunneridae</taxon>
        <taxon>Pentapetalae</taxon>
        <taxon>rosids</taxon>
        <taxon>fabids</taxon>
        <taxon>Fagales</taxon>
        <taxon>Fagaceae</taxon>
        <taxon>Quercus</taxon>
    </lineage>
</organism>
<reference evidence="7" key="2">
    <citation type="submission" date="2021-01" db="UniProtKB">
        <authorList>
            <consortium name="EnsemblPlants"/>
        </authorList>
    </citation>
    <scope>IDENTIFICATION</scope>
</reference>
<dbReference type="NCBIfam" id="TIGR00756">
    <property type="entry name" value="PPR"/>
    <property type="match status" value="2"/>
</dbReference>
<feature type="domain" description="PROP1-like PPR" evidence="6">
    <location>
        <begin position="8"/>
        <end position="127"/>
    </location>
</feature>
<keyword evidence="4" id="KW-1133">Transmembrane helix</keyword>